<evidence type="ECO:0000313" key="3">
    <source>
        <dbReference type="Proteomes" id="UP001596504"/>
    </source>
</evidence>
<organism evidence="2 3">
    <name type="scientific">Saccharopolyspora griseoalba</name>
    <dbReference type="NCBI Taxonomy" id="1431848"/>
    <lineage>
        <taxon>Bacteria</taxon>
        <taxon>Bacillati</taxon>
        <taxon>Actinomycetota</taxon>
        <taxon>Actinomycetes</taxon>
        <taxon>Pseudonocardiales</taxon>
        <taxon>Pseudonocardiaceae</taxon>
        <taxon>Saccharopolyspora</taxon>
    </lineage>
</organism>
<dbReference type="EMBL" id="JBHTCJ010000008">
    <property type="protein sequence ID" value="MFC7343000.1"/>
    <property type="molecule type" value="Genomic_DNA"/>
</dbReference>
<dbReference type="RefSeq" id="WP_380669476.1">
    <property type="nucleotide sequence ID" value="NZ_JBHTCJ010000008.1"/>
</dbReference>
<evidence type="ECO:0000313" key="2">
    <source>
        <dbReference type="EMBL" id="MFC7343000.1"/>
    </source>
</evidence>
<feature type="transmembrane region" description="Helical" evidence="1">
    <location>
        <begin position="50"/>
        <end position="74"/>
    </location>
</feature>
<gene>
    <name evidence="2" type="ORF">ACFQRI_16475</name>
</gene>
<name>A0ABW2LMZ2_9PSEU</name>
<keyword evidence="1" id="KW-1133">Transmembrane helix</keyword>
<reference evidence="3" key="1">
    <citation type="journal article" date="2019" name="Int. J. Syst. Evol. Microbiol.">
        <title>The Global Catalogue of Microorganisms (GCM) 10K type strain sequencing project: providing services to taxonomists for standard genome sequencing and annotation.</title>
        <authorList>
            <consortium name="The Broad Institute Genomics Platform"/>
            <consortium name="The Broad Institute Genome Sequencing Center for Infectious Disease"/>
            <person name="Wu L."/>
            <person name="Ma J."/>
        </authorList>
    </citation>
    <scope>NUCLEOTIDE SEQUENCE [LARGE SCALE GENOMIC DNA]</scope>
    <source>
        <strain evidence="3">WLHS5</strain>
    </source>
</reference>
<keyword evidence="3" id="KW-1185">Reference proteome</keyword>
<protein>
    <submittedName>
        <fullName evidence="2">Uncharacterized protein</fullName>
    </submittedName>
</protein>
<evidence type="ECO:0000256" key="1">
    <source>
        <dbReference type="SAM" id="Phobius"/>
    </source>
</evidence>
<comment type="caution">
    <text evidence="2">The sequence shown here is derived from an EMBL/GenBank/DDBJ whole genome shotgun (WGS) entry which is preliminary data.</text>
</comment>
<keyword evidence="1" id="KW-0812">Transmembrane</keyword>
<sequence length="123" mass="13436">MDQFDGSAPVLVTIGDIACTGQEVITPSGRAPIAGTTWTFTDMSRTERTIPAWAIVLTVLFVWFCFLGLLFLLVKEERTSGWAQVTVQGPGLMHVTQVPVLSPMTAMDLNSRVNYARTLAFNA</sequence>
<dbReference type="Proteomes" id="UP001596504">
    <property type="component" value="Unassembled WGS sequence"/>
</dbReference>
<accession>A0ABW2LMZ2</accession>
<proteinExistence type="predicted"/>
<keyword evidence="1" id="KW-0472">Membrane</keyword>